<dbReference type="GeneID" id="48057488"/>
<evidence type="ECO:0000256" key="2">
    <source>
        <dbReference type="ARBA" id="ARBA00047778"/>
    </source>
</evidence>
<dbReference type="Proteomes" id="UP000256337">
    <property type="component" value="Unassembled WGS sequence"/>
</dbReference>
<dbReference type="RefSeq" id="WP_103207221.1">
    <property type="nucleotide sequence ID" value="NZ_CAJUZQ010000012.1"/>
</dbReference>
<comment type="caution">
    <text evidence="6">The sequence shown here is derived from an EMBL/GenBank/DDBJ whole genome shotgun (WGS) entry which is preliminary data.</text>
</comment>
<keyword evidence="3" id="KW-0963">Cytoplasm</keyword>
<dbReference type="InterPro" id="IPR036461">
    <property type="entry name" value="Urease_betasu_sf"/>
</dbReference>
<dbReference type="AlphaFoldDB" id="A0A2K3ZKJ3"/>
<reference evidence="8 9" key="1">
    <citation type="journal article" date="2018" name="Vet. Microbiol.">
        <title>Characterisation of Staphylococcus felis isolated from cats using whole genome sequencing.</title>
        <authorList>
            <person name="Worthing K."/>
            <person name="Pang S."/>
            <person name="Trott D.J."/>
            <person name="Abraham S."/>
            <person name="Coombs G.W."/>
            <person name="Jordan D."/>
            <person name="McIntyre L."/>
            <person name="Davies M.R."/>
            <person name="Norris J."/>
        </authorList>
    </citation>
    <scope>NUCLEOTIDE SEQUENCE [LARGE SCALE GENOMIC DNA]</scope>
    <source>
        <strain evidence="7 8">F25</strain>
        <strain evidence="6 9">F9</strain>
    </source>
</reference>
<sequence>MKPGEVIVHKSEIMINQNRDNTKIKVKNMGDRPIQVGSHYHFYEANKALEFDRDLAYGKHLDIPAGAAVRFEPGDEKDIRLVRYAGRQHIYGFHGEVDGPIDESRVTPPNMDEGSEVK</sequence>
<comment type="subcellular location">
    <subcellularLocation>
        <location evidence="3">Cytoplasm</location>
    </subcellularLocation>
</comment>
<dbReference type="GO" id="GO:0043419">
    <property type="term" value="P:urea catabolic process"/>
    <property type="evidence" value="ECO:0007669"/>
    <property type="project" value="UniProtKB-UniRule"/>
</dbReference>
<comment type="similarity">
    <text evidence="3">Belongs to the urease beta subunit family.</text>
</comment>
<dbReference type="PANTHER" id="PTHR33569">
    <property type="entry name" value="UREASE"/>
    <property type="match status" value="1"/>
</dbReference>
<dbReference type="EMBL" id="QKYD01000005">
    <property type="protein sequence ID" value="REI25608.1"/>
    <property type="molecule type" value="Genomic_DNA"/>
</dbReference>
<accession>A0A2K3ZKJ3</accession>
<dbReference type="UniPathway" id="UPA00258">
    <property type="reaction ID" value="UER00370"/>
</dbReference>
<evidence type="ECO:0000313" key="5">
    <source>
        <dbReference type="EMBL" id="MBH9580763.1"/>
    </source>
</evidence>
<feature type="region of interest" description="Disordered" evidence="4">
    <location>
        <begin position="95"/>
        <end position="118"/>
    </location>
</feature>
<dbReference type="FunFam" id="2.10.150.10:FF:000001">
    <property type="entry name" value="Urease subunit beta"/>
    <property type="match status" value="1"/>
</dbReference>
<dbReference type="GO" id="GO:0009039">
    <property type="term" value="F:urease activity"/>
    <property type="evidence" value="ECO:0007669"/>
    <property type="project" value="UniProtKB-UniRule"/>
</dbReference>
<evidence type="ECO:0000313" key="9">
    <source>
        <dbReference type="Proteomes" id="UP000256562"/>
    </source>
</evidence>
<dbReference type="InterPro" id="IPR050069">
    <property type="entry name" value="Urease_subunit"/>
</dbReference>
<gene>
    <name evidence="3" type="primary">ureB</name>
    <name evidence="7" type="ORF">DOS76_00040</name>
    <name evidence="6" type="ORF">DOS83_05755</name>
    <name evidence="5" type="ORF">I9026_05190</name>
</gene>
<evidence type="ECO:0000256" key="4">
    <source>
        <dbReference type="SAM" id="MobiDB-lite"/>
    </source>
</evidence>
<evidence type="ECO:0000256" key="1">
    <source>
        <dbReference type="ARBA" id="ARBA00022801"/>
    </source>
</evidence>
<dbReference type="NCBIfam" id="NF009682">
    <property type="entry name" value="PRK13203.1"/>
    <property type="match status" value="1"/>
</dbReference>
<evidence type="ECO:0000313" key="6">
    <source>
        <dbReference type="EMBL" id="REH96178.1"/>
    </source>
</evidence>
<protein>
    <recommendedName>
        <fullName evidence="3">Urease subunit beta</fullName>
        <ecNumber evidence="3">3.5.1.5</ecNumber>
    </recommendedName>
    <alternativeName>
        <fullName evidence="3">Urea amidohydrolase subunit beta</fullName>
    </alternativeName>
</protein>
<comment type="pathway">
    <text evidence="3">Nitrogen metabolism; urea degradation; CO(2) and NH(3) from urea (urease route): step 1/1.</text>
</comment>
<dbReference type="HAMAP" id="MF_01954">
    <property type="entry name" value="Urease_beta"/>
    <property type="match status" value="1"/>
</dbReference>
<dbReference type="Gene3D" id="2.10.150.10">
    <property type="entry name" value="Urease, beta subunit"/>
    <property type="match status" value="1"/>
</dbReference>
<dbReference type="SUPFAM" id="SSF51278">
    <property type="entry name" value="Urease, beta-subunit"/>
    <property type="match status" value="1"/>
</dbReference>
<dbReference type="EC" id="3.5.1.5" evidence="3"/>
<reference evidence="5 10" key="2">
    <citation type="submission" date="2020-12" db="EMBL/GenBank/DDBJ databases">
        <title>Genomic analysis of Staphylococcus felis from a cat with skin infection.</title>
        <authorList>
            <person name="Aslantas O."/>
            <person name="Keskin O."/>
            <person name="Buyukaltay K."/>
            <person name="Gullu Yucetepe A."/>
        </authorList>
    </citation>
    <scope>NUCLEOTIDE SEQUENCE [LARGE SCALE GENOMIC DNA]</scope>
    <source>
        <strain evidence="5 10">HARRANVET</strain>
    </source>
</reference>
<comment type="catalytic activity">
    <reaction evidence="2 3">
        <text>urea + 2 H2O + H(+) = hydrogencarbonate + 2 NH4(+)</text>
        <dbReference type="Rhea" id="RHEA:20557"/>
        <dbReference type="ChEBI" id="CHEBI:15377"/>
        <dbReference type="ChEBI" id="CHEBI:15378"/>
        <dbReference type="ChEBI" id="CHEBI:16199"/>
        <dbReference type="ChEBI" id="CHEBI:17544"/>
        <dbReference type="ChEBI" id="CHEBI:28938"/>
        <dbReference type="EC" id="3.5.1.5"/>
    </reaction>
</comment>
<dbReference type="Proteomes" id="UP000597038">
    <property type="component" value="Unassembled WGS sequence"/>
</dbReference>
<evidence type="ECO:0000256" key="3">
    <source>
        <dbReference type="HAMAP-Rule" id="MF_01954"/>
    </source>
</evidence>
<dbReference type="PANTHER" id="PTHR33569:SF1">
    <property type="entry name" value="UREASE"/>
    <property type="match status" value="1"/>
</dbReference>
<dbReference type="Proteomes" id="UP000256562">
    <property type="component" value="Unassembled WGS sequence"/>
</dbReference>
<dbReference type="CDD" id="cd00407">
    <property type="entry name" value="Urease_beta"/>
    <property type="match status" value="1"/>
</dbReference>
<dbReference type="Pfam" id="PF00699">
    <property type="entry name" value="Urease_beta"/>
    <property type="match status" value="1"/>
</dbReference>
<dbReference type="GO" id="GO:0035550">
    <property type="term" value="C:urease complex"/>
    <property type="evidence" value="ECO:0007669"/>
    <property type="project" value="InterPro"/>
</dbReference>
<keyword evidence="1 3" id="KW-0378">Hydrolase</keyword>
<keyword evidence="10" id="KW-1185">Reference proteome</keyword>
<dbReference type="EMBL" id="JAEDAQ010000006">
    <property type="protein sequence ID" value="MBH9580763.1"/>
    <property type="molecule type" value="Genomic_DNA"/>
</dbReference>
<evidence type="ECO:0000313" key="10">
    <source>
        <dbReference type="Proteomes" id="UP000597038"/>
    </source>
</evidence>
<evidence type="ECO:0000313" key="7">
    <source>
        <dbReference type="EMBL" id="REI25608.1"/>
    </source>
</evidence>
<proteinExistence type="inferred from homology"/>
<organism evidence="6 9">
    <name type="scientific">Staphylococcus felis</name>
    <dbReference type="NCBI Taxonomy" id="46127"/>
    <lineage>
        <taxon>Bacteria</taxon>
        <taxon>Bacillati</taxon>
        <taxon>Bacillota</taxon>
        <taxon>Bacilli</taxon>
        <taxon>Bacillales</taxon>
        <taxon>Staphylococcaceae</taxon>
        <taxon>Staphylococcus</taxon>
    </lineage>
</organism>
<dbReference type="EMBL" id="QKXQ01000269">
    <property type="protein sequence ID" value="REH96178.1"/>
    <property type="molecule type" value="Genomic_DNA"/>
</dbReference>
<dbReference type="OrthoDB" id="9797217at2"/>
<dbReference type="KEGG" id="sfq:C7J90_04565"/>
<dbReference type="InterPro" id="IPR002019">
    <property type="entry name" value="Urease_beta-like"/>
</dbReference>
<comment type="subunit">
    <text evidence="3">Heterotrimer of UreA (gamma), UreB (beta) and UreC (alpha) subunits. Three heterotrimers associate to form the active enzyme.</text>
</comment>
<evidence type="ECO:0000313" key="8">
    <source>
        <dbReference type="Proteomes" id="UP000256337"/>
    </source>
</evidence>
<name>A0A2K3ZKJ3_9STAP</name>
<dbReference type="NCBIfam" id="TIGR00192">
    <property type="entry name" value="urease_beta"/>
    <property type="match status" value="1"/>
</dbReference>